<reference evidence="4 5" key="1">
    <citation type="journal article" date="2017" name="Genome Biol.">
        <title>New reference genome sequences of hot pepper reveal the massive evolution of plant disease-resistance genes by retroduplication.</title>
        <authorList>
            <person name="Kim S."/>
            <person name="Park J."/>
            <person name="Yeom S.I."/>
            <person name="Kim Y.M."/>
            <person name="Seo E."/>
            <person name="Kim K.T."/>
            <person name="Kim M.S."/>
            <person name="Lee J.M."/>
            <person name="Cheong K."/>
            <person name="Shin H.S."/>
            <person name="Kim S.B."/>
            <person name="Han K."/>
            <person name="Lee J."/>
            <person name="Park M."/>
            <person name="Lee H.A."/>
            <person name="Lee H.Y."/>
            <person name="Lee Y."/>
            <person name="Oh S."/>
            <person name="Lee J.H."/>
            <person name="Choi E."/>
            <person name="Choi E."/>
            <person name="Lee S.E."/>
            <person name="Jeon J."/>
            <person name="Kim H."/>
            <person name="Choi G."/>
            <person name="Song H."/>
            <person name="Lee J."/>
            <person name="Lee S.C."/>
            <person name="Kwon J.K."/>
            <person name="Lee H.Y."/>
            <person name="Koo N."/>
            <person name="Hong Y."/>
            <person name="Kim R.W."/>
            <person name="Kang W.H."/>
            <person name="Huh J.H."/>
            <person name="Kang B.C."/>
            <person name="Yang T.J."/>
            <person name="Lee Y.H."/>
            <person name="Bennetzen J.L."/>
            <person name="Choi D."/>
        </authorList>
    </citation>
    <scope>NUCLEOTIDE SEQUENCE [LARGE SCALE GENOMIC DNA]</scope>
    <source>
        <strain evidence="5">cv. PBC81</strain>
    </source>
</reference>
<dbReference type="OrthoDB" id="1726373at2759"/>
<dbReference type="InterPro" id="IPR036852">
    <property type="entry name" value="Peptidase_S8/S53_dom_sf"/>
</dbReference>
<sequence>MGAKGSSDDHLQLMSSFTTRRENAVVHSYKHSLSEAEAQSIAQHPGVVSVFPDPIFQLHTTRSWDFMRYHYDLLHDFPYSSGSNSTSSNGADTIIGIFDTGIWPESKSFNDKGIGPVPSRWKGTCTRGYDFKTSSCNRKLIVARFYDEPGEDNPPFVGTQTMQK</sequence>
<keyword evidence="2" id="KW-0732">Signal</keyword>
<dbReference type="Gene3D" id="3.30.70.80">
    <property type="entry name" value="Peptidase S8 propeptide/proteinase inhibitor I9"/>
    <property type="match status" value="1"/>
</dbReference>
<dbReference type="STRING" id="33114.A0A2G2VCN1"/>
<evidence type="ECO:0000256" key="2">
    <source>
        <dbReference type="ARBA" id="ARBA00022729"/>
    </source>
</evidence>
<dbReference type="Pfam" id="PF05922">
    <property type="entry name" value="Inhibitor_I9"/>
    <property type="match status" value="1"/>
</dbReference>
<comment type="caution">
    <text evidence="4">The sequence shown here is derived from an EMBL/GenBank/DDBJ whole genome shotgun (WGS) entry which is preliminary data.</text>
</comment>
<proteinExistence type="inferred from homology"/>
<accession>A0A2G2VCN1</accession>
<protein>
    <recommendedName>
        <fullName evidence="3">Inhibitor I9 domain-containing protein</fullName>
    </recommendedName>
</protein>
<comment type="similarity">
    <text evidence="1">Belongs to the peptidase S8 family.</text>
</comment>
<keyword evidence="5" id="KW-1185">Reference proteome</keyword>
<evidence type="ECO:0000259" key="3">
    <source>
        <dbReference type="Pfam" id="PF05922"/>
    </source>
</evidence>
<reference evidence="5" key="2">
    <citation type="journal article" date="2017" name="J. Anim. Genet.">
        <title>Multiple reference genome sequences of hot pepper reveal the massive evolution of plant disease resistance genes by retroduplication.</title>
        <authorList>
            <person name="Kim S."/>
            <person name="Park J."/>
            <person name="Yeom S.-I."/>
            <person name="Kim Y.-M."/>
            <person name="Seo E."/>
            <person name="Kim K.-T."/>
            <person name="Kim M.-S."/>
            <person name="Lee J.M."/>
            <person name="Cheong K."/>
            <person name="Shin H.-S."/>
            <person name="Kim S.-B."/>
            <person name="Han K."/>
            <person name="Lee J."/>
            <person name="Park M."/>
            <person name="Lee H.-A."/>
            <person name="Lee H.-Y."/>
            <person name="Lee Y."/>
            <person name="Oh S."/>
            <person name="Lee J.H."/>
            <person name="Choi E."/>
            <person name="Choi E."/>
            <person name="Lee S.E."/>
            <person name="Jeon J."/>
            <person name="Kim H."/>
            <person name="Choi G."/>
            <person name="Song H."/>
            <person name="Lee J."/>
            <person name="Lee S.-C."/>
            <person name="Kwon J.-K."/>
            <person name="Lee H.-Y."/>
            <person name="Koo N."/>
            <person name="Hong Y."/>
            <person name="Kim R.W."/>
            <person name="Kang W.-H."/>
            <person name="Huh J.H."/>
            <person name="Kang B.-C."/>
            <person name="Yang T.-J."/>
            <person name="Lee Y.-H."/>
            <person name="Bennetzen J.L."/>
            <person name="Choi D."/>
        </authorList>
    </citation>
    <scope>NUCLEOTIDE SEQUENCE [LARGE SCALE GENOMIC DNA]</scope>
    <source>
        <strain evidence="5">cv. PBC81</strain>
    </source>
</reference>
<gene>
    <name evidence="4" type="ORF">CQW23_29672</name>
</gene>
<dbReference type="InterPro" id="IPR045051">
    <property type="entry name" value="SBT"/>
</dbReference>
<organism evidence="4 5">
    <name type="scientific">Capsicum baccatum</name>
    <name type="common">Peruvian pepper</name>
    <dbReference type="NCBI Taxonomy" id="33114"/>
    <lineage>
        <taxon>Eukaryota</taxon>
        <taxon>Viridiplantae</taxon>
        <taxon>Streptophyta</taxon>
        <taxon>Embryophyta</taxon>
        <taxon>Tracheophyta</taxon>
        <taxon>Spermatophyta</taxon>
        <taxon>Magnoliopsida</taxon>
        <taxon>eudicotyledons</taxon>
        <taxon>Gunneridae</taxon>
        <taxon>Pentapetalae</taxon>
        <taxon>asterids</taxon>
        <taxon>lamiids</taxon>
        <taxon>Solanales</taxon>
        <taxon>Solanaceae</taxon>
        <taxon>Solanoideae</taxon>
        <taxon>Capsiceae</taxon>
        <taxon>Capsicum</taxon>
    </lineage>
</organism>
<evidence type="ECO:0000313" key="5">
    <source>
        <dbReference type="Proteomes" id="UP000224567"/>
    </source>
</evidence>
<dbReference type="Gene3D" id="3.40.50.200">
    <property type="entry name" value="Peptidase S8/S53 domain"/>
    <property type="match status" value="1"/>
</dbReference>
<evidence type="ECO:0000256" key="1">
    <source>
        <dbReference type="ARBA" id="ARBA00011073"/>
    </source>
</evidence>
<dbReference type="PANTHER" id="PTHR10795">
    <property type="entry name" value="PROPROTEIN CONVERTASE SUBTILISIN/KEXIN"/>
    <property type="match status" value="1"/>
</dbReference>
<feature type="domain" description="Inhibitor I9" evidence="3">
    <location>
        <begin position="11"/>
        <end position="59"/>
    </location>
</feature>
<dbReference type="Proteomes" id="UP000224567">
    <property type="component" value="Unassembled WGS sequence"/>
</dbReference>
<name>A0A2G2VCN1_CAPBA</name>
<dbReference type="GO" id="GO:0006508">
    <property type="term" value="P:proteolysis"/>
    <property type="evidence" value="ECO:0007669"/>
    <property type="project" value="InterPro"/>
</dbReference>
<dbReference type="InterPro" id="IPR037045">
    <property type="entry name" value="S8pro/Inhibitor_I9_sf"/>
</dbReference>
<dbReference type="SUPFAM" id="SSF52743">
    <property type="entry name" value="Subtilisin-like"/>
    <property type="match status" value="1"/>
</dbReference>
<dbReference type="EMBL" id="MLFT02000018">
    <property type="protein sequence ID" value="PHT30752.1"/>
    <property type="molecule type" value="Genomic_DNA"/>
</dbReference>
<dbReference type="InterPro" id="IPR010259">
    <property type="entry name" value="S8pro/Inhibitor_I9"/>
</dbReference>
<dbReference type="AlphaFoldDB" id="A0A2G2VCN1"/>
<dbReference type="GO" id="GO:0004252">
    <property type="term" value="F:serine-type endopeptidase activity"/>
    <property type="evidence" value="ECO:0007669"/>
    <property type="project" value="InterPro"/>
</dbReference>
<evidence type="ECO:0000313" key="4">
    <source>
        <dbReference type="EMBL" id="PHT30752.1"/>
    </source>
</evidence>